<dbReference type="InterPro" id="IPR029068">
    <property type="entry name" value="Glyas_Bleomycin-R_OHBP_Dase"/>
</dbReference>
<name>A0A1I5BPS2_9MICO</name>
<sequence length="140" mass="15186">MPTRLNPYLNFPGNAREAMTFYRDVFGGELTLSTFGDFQATEHAAQTDNIMHGELVTPNGLSLMGADLMEGQEYRQGTNFSISLSGDDETELQGYWNGLGEGGTIIEPLVSAPWGDRFGMLVDRFGISWLVNISGAGAQG</sequence>
<dbReference type="Gene3D" id="3.10.180.10">
    <property type="entry name" value="2,3-Dihydroxybiphenyl 1,2-Dioxygenase, domain 1"/>
    <property type="match status" value="1"/>
</dbReference>
<dbReference type="SUPFAM" id="SSF54593">
    <property type="entry name" value="Glyoxalase/Bleomycin resistance protein/Dihydroxybiphenyl dioxygenase"/>
    <property type="match status" value="1"/>
</dbReference>
<dbReference type="PANTHER" id="PTHR33990">
    <property type="entry name" value="PROTEIN YJDN-RELATED"/>
    <property type="match status" value="1"/>
</dbReference>
<dbReference type="STRING" id="995034.SAMN05216219_2023"/>
<reference evidence="3" key="1">
    <citation type="submission" date="2016-10" db="EMBL/GenBank/DDBJ databases">
        <authorList>
            <person name="Varghese N."/>
            <person name="Submissions S."/>
        </authorList>
    </citation>
    <scope>NUCLEOTIDE SEQUENCE [LARGE SCALE GENOMIC DNA]</scope>
    <source>
        <strain evidence="3">CGMCC 1.11101</strain>
    </source>
</reference>
<dbReference type="Pfam" id="PF06983">
    <property type="entry name" value="3-dmu-9_3-mt"/>
    <property type="match status" value="1"/>
</dbReference>
<dbReference type="EMBL" id="FOVM01000005">
    <property type="protein sequence ID" value="SFN76637.1"/>
    <property type="molecule type" value="Genomic_DNA"/>
</dbReference>
<dbReference type="Proteomes" id="UP000198867">
    <property type="component" value="Unassembled WGS sequence"/>
</dbReference>
<dbReference type="InterPro" id="IPR028973">
    <property type="entry name" value="PhnB-like"/>
</dbReference>
<evidence type="ECO:0000259" key="1">
    <source>
        <dbReference type="Pfam" id="PF06983"/>
    </source>
</evidence>
<dbReference type="CDD" id="cd06588">
    <property type="entry name" value="PhnB_like"/>
    <property type="match status" value="1"/>
</dbReference>
<proteinExistence type="predicted"/>
<dbReference type="OrthoDB" id="9795306at2"/>
<evidence type="ECO:0000313" key="3">
    <source>
        <dbReference type="Proteomes" id="UP000198867"/>
    </source>
</evidence>
<dbReference type="AlphaFoldDB" id="A0A1I5BPS2"/>
<protein>
    <submittedName>
        <fullName evidence="2">PhnB protein</fullName>
    </submittedName>
</protein>
<feature type="domain" description="PhnB-like" evidence="1">
    <location>
        <begin position="5"/>
        <end position="131"/>
    </location>
</feature>
<gene>
    <name evidence="2" type="ORF">SAMN05216219_2023</name>
</gene>
<keyword evidence="3" id="KW-1185">Reference proteome</keyword>
<dbReference type="RefSeq" id="WP_090710992.1">
    <property type="nucleotide sequence ID" value="NZ_FOVM01000005.1"/>
</dbReference>
<organism evidence="2 3">
    <name type="scientific">Mycetocola miduiensis</name>
    <dbReference type="NCBI Taxonomy" id="995034"/>
    <lineage>
        <taxon>Bacteria</taxon>
        <taxon>Bacillati</taxon>
        <taxon>Actinomycetota</taxon>
        <taxon>Actinomycetes</taxon>
        <taxon>Micrococcales</taxon>
        <taxon>Microbacteriaceae</taxon>
        <taxon>Mycetocola</taxon>
    </lineage>
</organism>
<accession>A0A1I5BPS2</accession>
<evidence type="ECO:0000313" key="2">
    <source>
        <dbReference type="EMBL" id="SFN76637.1"/>
    </source>
</evidence>
<dbReference type="PANTHER" id="PTHR33990:SF1">
    <property type="entry name" value="PROTEIN YJDN"/>
    <property type="match status" value="1"/>
</dbReference>